<evidence type="ECO:0000256" key="1">
    <source>
        <dbReference type="ARBA" id="ARBA00022737"/>
    </source>
</evidence>
<dbReference type="EMBL" id="WBUI01000002">
    <property type="protein sequence ID" value="KAB2934648.1"/>
    <property type="molecule type" value="Genomic_DNA"/>
</dbReference>
<dbReference type="AlphaFoldDB" id="A0A833LZY4"/>
<evidence type="ECO:0000313" key="3">
    <source>
        <dbReference type="EMBL" id="KAB2934648.1"/>
    </source>
</evidence>
<organism evidence="3 4">
    <name type="scientific">Leptonema illini</name>
    <dbReference type="NCBI Taxonomy" id="183"/>
    <lineage>
        <taxon>Bacteria</taxon>
        <taxon>Pseudomonadati</taxon>
        <taxon>Spirochaetota</taxon>
        <taxon>Spirochaetia</taxon>
        <taxon>Leptospirales</taxon>
        <taxon>Leptospiraceae</taxon>
        <taxon>Leptonema</taxon>
    </lineage>
</organism>
<proteinExistence type="predicted"/>
<evidence type="ECO:0000313" key="4">
    <source>
        <dbReference type="Proteomes" id="UP000460298"/>
    </source>
</evidence>
<protein>
    <recommendedName>
        <fullName evidence="5">MORN repeat-containing protein</fullName>
    </recommendedName>
</protein>
<dbReference type="SMART" id="SM00698">
    <property type="entry name" value="MORN"/>
    <property type="match status" value="5"/>
</dbReference>
<comment type="caution">
    <text evidence="3">The sequence shown here is derived from an EMBL/GenBank/DDBJ whole genome shotgun (WGS) entry which is preliminary data.</text>
</comment>
<dbReference type="PANTHER" id="PTHR23084:SF263">
    <property type="entry name" value="MORN REPEAT-CONTAINING PROTEIN 1"/>
    <property type="match status" value="1"/>
</dbReference>
<sequence length="348" mass="39426">MSPRFSAKARALSQPNIRSVNRIKSALLIREHTALKLSMNRYIGALLVAVLLVPAVRCSLPRMGTAYCVEGGCKNGYGEQRVDFFGVIDKSVDNGFVGYSIYRGEFRDGLRWGKGTIEKRVKSIEGENYEGDFAYDKYHGYGKWERLITGPWPKEEMDSCPHRYEGQFQQGVPHGRGTLTTCTGKAYSGDFVNGAICYEGDCRNGRGAYLFWRGTHYRGEFRDGKQHGRGREYDANNLRRYEGEFRDNHYNGHGVLTSYMYSQYANGQWIEPEAYTVYDGSFIDGEENGFGKKTFIEKGKVFKVQEGEWNGQGGCAGPKCNGAPRAWPPGFIDRMREKAEKGREKKEE</sequence>
<dbReference type="Pfam" id="PF02493">
    <property type="entry name" value="MORN"/>
    <property type="match status" value="6"/>
</dbReference>
<reference evidence="3 4" key="1">
    <citation type="submission" date="2019-10" db="EMBL/GenBank/DDBJ databases">
        <title>Extracellular Electron Transfer in a Candidatus Methanoperedens spp. Enrichment Culture.</title>
        <authorList>
            <person name="Berger S."/>
            <person name="Rangel Shaw D."/>
            <person name="Berben T."/>
            <person name="In 'T Zandt M."/>
            <person name="Frank J."/>
            <person name="Reimann J."/>
            <person name="Jetten M.S.M."/>
            <person name="Welte C.U."/>
        </authorList>
    </citation>
    <scope>NUCLEOTIDE SEQUENCE [LARGE SCALE GENOMIC DNA]</scope>
    <source>
        <strain evidence="3">SB12</strain>
    </source>
</reference>
<dbReference type="Proteomes" id="UP000460298">
    <property type="component" value="Unassembled WGS sequence"/>
</dbReference>
<name>A0A833LZY4_9LEPT</name>
<keyword evidence="1" id="KW-0677">Repeat</keyword>
<evidence type="ECO:0008006" key="5">
    <source>
        <dbReference type="Google" id="ProtNLM"/>
    </source>
</evidence>
<dbReference type="Gene3D" id="2.20.110.10">
    <property type="entry name" value="Histone H3 K4-specific methyltransferase SET7/9 N-terminal domain"/>
    <property type="match status" value="1"/>
</dbReference>
<feature type="compositionally biased region" description="Basic and acidic residues" evidence="2">
    <location>
        <begin position="333"/>
        <end position="348"/>
    </location>
</feature>
<dbReference type="InterPro" id="IPR003409">
    <property type="entry name" value="MORN"/>
</dbReference>
<feature type="region of interest" description="Disordered" evidence="2">
    <location>
        <begin position="315"/>
        <end position="348"/>
    </location>
</feature>
<dbReference type="SUPFAM" id="SSF82185">
    <property type="entry name" value="Histone H3 K4-specific methyltransferase SET7/9 N-terminal domain"/>
    <property type="match status" value="2"/>
</dbReference>
<dbReference type="PANTHER" id="PTHR23084">
    <property type="entry name" value="PHOSPHATIDYLINOSITOL-4-PHOSPHATE 5-KINASE RELATED"/>
    <property type="match status" value="1"/>
</dbReference>
<accession>A0A833LZY4</accession>
<evidence type="ECO:0000256" key="2">
    <source>
        <dbReference type="SAM" id="MobiDB-lite"/>
    </source>
</evidence>
<gene>
    <name evidence="3" type="ORF">F9K24_02400</name>
</gene>